<proteinExistence type="predicted"/>
<organism evidence="3 4">
    <name type="scientific">Polluticaenibacter yanchengensis</name>
    <dbReference type="NCBI Taxonomy" id="3014562"/>
    <lineage>
        <taxon>Bacteria</taxon>
        <taxon>Pseudomonadati</taxon>
        <taxon>Bacteroidota</taxon>
        <taxon>Chitinophagia</taxon>
        <taxon>Chitinophagales</taxon>
        <taxon>Chitinophagaceae</taxon>
        <taxon>Polluticaenibacter</taxon>
    </lineage>
</organism>
<comment type="caution">
    <text evidence="3">The sequence shown here is derived from an EMBL/GenBank/DDBJ whole genome shotgun (WGS) entry which is preliminary data.</text>
</comment>
<evidence type="ECO:0000259" key="2">
    <source>
        <dbReference type="Pfam" id="PF20216"/>
    </source>
</evidence>
<protein>
    <recommendedName>
        <fullName evidence="2">DUF6576 domain-containing protein</fullName>
    </recommendedName>
</protein>
<evidence type="ECO:0000313" key="4">
    <source>
        <dbReference type="Proteomes" id="UP001210231"/>
    </source>
</evidence>
<evidence type="ECO:0000256" key="1">
    <source>
        <dbReference type="SAM" id="Phobius"/>
    </source>
</evidence>
<reference evidence="3 4" key="1">
    <citation type="submission" date="2022-12" db="EMBL/GenBank/DDBJ databases">
        <title>Chitinophagaceae gen. sp. nov., a new member of the family Chitinophagaceae, isolated from soil in a chemical factory.</title>
        <authorList>
            <person name="Ke Z."/>
        </authorList>
    </citation>
    <scope>NUCLEOTIDE SEQUENCE [LARGE SCALE GENOMIC DNA]</scope>
    <source>
        <strain evidence="3 4">LY-5</strain>
    </source>
</reference>
<keyword evidence="4" id="KW-1185">Reference proteome</keyword>
<dbReference type="RefSeq" id="WP_407031892.1">
    <property type="nucleotide sequence ID" value="NZ_JAQGEF010000014.1"/>
</dbReference>
<feature type="domain" description="DUF6576" evidence="2">
    <location>
        <begin position="41"/>
        <end position="86"/>
    </location>
</feature>
<keyword evidence="1" id="KW-1133">Transmembrane helix</keyword>
<feature type="transmembrane region" description="Helical" evidence="1">
    <location>
        <begin position="6"/>
        <end position="21"/>
    </location>
</feature>
<accession>A0ABT4UL71</accession>
<dbReference type="Pfam" id="PF20216">
    <property type="entry name" value="DUF6576"/>
    <property type="match status" value="1"/>
</dbReference>
<dbReference type="InterPro" id="IPR046483">
    <property type="entry name" value="DUF6576"/>
</dbReference>
<keyword evidence="1" id="KW-0472">Membrane</keyword>
<dbReference type="Proteomes" id="UP001210231">
    <property type="component" value="Unassembled WGS sequence"/>
</dbReference>
<evidence type="ECO:0000313" key="3">
    <source>
        <dbReference type="EMBL" id="MDA3615565.1"/>
    </source>
</evidence>
<name>A0ABT4UL71_9BACT</name>
<keyword evidence="1" id="KW-0812">Transmembrane</keyword>
<gene>
    <name evidence="3" type="ORF">O3P16_12160</name>
</gene>
<dbReference type="EMBL" id="JAQGEF010000014">
    <property type="protein sequence ID" value="MDA3615565.1"/>
    <property type="molecule type" value="Genomic_DNA"/>
</dbReference>
<sequence length="88" mass="9979">MDFLVYIVAIAAIIGVIIYKRKNRIGTPTTKPDVKEGGDITIDDRFNISKKSEEEQLNALLDKIAKRGINSLSKLEKERLDYLSKKLN</sequence>